<dbReference type="PATRIC" id="fig|1107311.5.peg.2941"/>
<gene>
    <name evidence="1" type="ORF">Q767_08585</name>
</gene>
<comment type="caution">
    <text evidence="1">The sequence shown here is derived from an EMBL/GenBank/DDBJ whole genome shotgun (WGS) entry which is preliminary data.</text>
</comment>
<dbReference type="RefSeq" id="WP_035630411.1">
    <property type="nucleotide sequence ID" value="NZ_AVCS01000028.1"/>
</dbReference>
<accession>A0A0A2MTT0</accession>
<keyword evidence="2" id="KW-1185">Reference proteome</keyword>
<evidence type="ECO:0000313" key="2">
    <source>
        <dbReference type="Proteomes" id="UP000030149"/>
    </source>
</evidence>
<reference evidence="1 2" key="2">
    <citation type="journal article" date="2015" name="Stand. Genomic Sci.">
        <title>High quality draft genomic sequence of Flavobacterium enshiense DK69(T) and comparison among Flavobacterium genomes.</title>
        <authorList>
            <person name="Zeng Z."/>
            <person name="Chen C."/>
            <person name="Du H."/>
            <person name="Wang G."/>
            <person name="Li M."/>
        </authorList>
    </citation>
    <scope>NUCLEOTIDE SEQUENCE [LARGE SCALE GENOMIC DNA]</scope>
    <source>
        <strain evidence="1 2">DK69</strain>
    </source>
</reference>
<reference evidence="2" key="1">
    <citation type="submission" date="2013-09" db="EMBL/GenBank/DDBJ databases">
        <authorList>
            <person name="Zeng Z."/>
            <person name="Chen C."/>
        </authorList>
    </citation>
    <scope>NUCLEOTIDE SEQUENCE [LARGE SCALE GENOMIC DNA]</scope>
    <source>
        <strain evidence="2">DK69</strain>
    </source>
</reference>
<dbReference type="OrthoDB" id="1430532at2"/>
<dbReference type="InterPro" id="IPR054207">
    <property type="entry name" value="DUF6913"/>
</dbReference>
<name>A0A0A2MTT0_9FLAO</name>
<dbReference type="eggNOG" id="ENOG503327W">
    <property type="taxonomic scope" value="Bacteria"/>
</dbReference>
<dbReference type="Proteomes" id="UP000030149">
    <property type="component" value="Unassembled WGS sequence"/>
</dbReference>
<sequence length="172" mass="20143">MFLRFMKDFVIKNLIKKSLLNYKPDVTQEKIQTVGLLIDESYFTKESELIEDLVAGGISRNAIDVLIYKDQIKKRETFENPFFSRRNVSFKGEFQKKEVSDFIQKPVDMLISYYDVEKPILKLVTLQSKAGFKVGFSTIDKRLNSFMIGTMAEKHQEFVSELFKYLKILNKV</sequence>
<dbReference type="Pfam" id="PF21857">
    <property type="entry name" value="DUF6913"/>
    <property type="match status" value="1"/>
</dbReference>
<evidence type="ECO:0000313" key="1">
    <source>
        <dbReference type="EMBL" id="KGO95739.1"/>
    </source>
</evidence>
<protein>
    <submittedName>
        <fullName evidence="1">Uncharacterized protein</fullName>
    </submittedName>
</protein>
<dbReference type="AlphaFoldDB" id="A0A0A2MTT0"/>
<proteinExistence type="predicted"/>
<organism evidence="1 2">
    <name type="scientific">Flavobacterium enshiense DK69</name>
    <dbReference type="NCBI Taxonomy" id="1107311"/>
    <lineage>
        <taxon>Bacteria</taxon>
        <taxon>Pseudomonadati</taxon>
        <taxon>Bacteroidota</taxon>
        <taxon>Flavobacteriia</taxon>
        <taxon>Flavobacteriales</taxon>
        <taxon>Flavobacteriaceae</taxon>
        <taxon>Flavobacterium</taxon>
    </lineage>
</organism>
<dbReference type="EMBL" id="JRLZ01000008">
    <property type="protein sequence ID" value="KGO95739.1"/>
    <property type="molecule type" value="Genomic_DNA"/>
</dbReference>
<dbReference type="STRING" id="1107311.Q767_08585"/>